<comment type="caution">
    <text evidence="2">The sequence shown here is derived from an EMBL/GenBank/DDBJ whole genome shotgun (WGS) entry which is preliminary data.</text>
</comment>
<feature type="transmembrane region" description="Helical" evidence="1">
    <location>
        <begin position="91"/>
        <end position="113"/>
    </location>
</feature>
<keyword evidence="1" id="KW-0812">Transmembrane</keyword>
<proteinExistence type="predicted"/>
<dbReference type="EMBL" id="JBHUDC010000002">
    <property type="protein sequence ID" value="MFD1512373.1"/>
    <property type="molecule type" value="Genomic_DNA"/>
</dbReference>
<dbReference type="AlphaFoldDB" id="A0ABD6ASZ5"/>
<reference evidence="2 3" key="1">
    <citation type="journal article" date="2019" name="Int. J. Syst. Evol. Microbiol.">
        <title>The Global Catalogue of Microorganisms (GCM) 10K type strain sequencing project: providing services to taxonomists for standard genome sequencing and annotation.</title>
        <authorList>
            <consortium name="The Broad Institute Genomics Platform"/>
            <consortium name="The Broad Institute Genome Sequencing Center for Infectious Disease"/>
            <person name="Wu L."/>
            <person name="Ma J."/>
        </authorList>
    </citation>
    <scope>NUCLEOTIDE SEQUENCE [LARGE SCALE GENOMIC DNA]</scope>
    <source>
        <strain evidence="2 3">CGMCC 1.12563</strain>
    </source>
</reference>
<evidence type="ECO:0000256" key="1">
    <source>
        <dbReference type="SAM" id="Phobius"/>
    </source>
</evidence>
<dbReference type="InterPro" id="IPR035940">
    <property type="entry name" value="CAP_sf"/>
</dbReference>
<dbReference type="RefSeq" id="WP_250872352.1">
    <property type="nucleotide sequence ID" value="NZ_JALXFV010000002.1"/>
</dbReference>
<organism evidence="2 3">
    <name type="scientific">Halomarina rubra</name>
    <dbReference type="NCBI Taxonomy" id="2071873"/>
    <lineage>
        <taxon>Archaea</taxon>
        <taxon>Methanobacteriati</taxon>
        <taxon>Methanobacteriota</taxon>
        <taxon>Stenosarchaea group</taxon>
        <taxon>Halobacteria</taxon>
        <taxon>Halobacteriales</taxon>
        <taxon>Natronomonadaceae</taxon>
        <taxon>Halomarina</taxon>
    </lineage>
</organism>
<evidence type="ECO:0000313" key="3">
    <source>
        <dbReference type="Proteomes" id="UP001597187"/>
    </source>
</evidence>
<keyword evidence="3" id="KW-1185">Reference proteome</keyword>
<dbReference type="Gene3D" id="3.40.33.10">
    <property type="entry name" value="CAP"/>
    <property type="match status" value="1"/>
</dbReference>
<gene>
    <name evidence="2" type="ORF">ACFSBT_03650</name>
</gene>
<name>A0ABD6ASZ5_9EURY</name>
<sequence length="271" mass="28764">MKWRCPQCGRPHAANDPPCDDCGYQRLERAVVPAGVERDAPGFQWVCPDCGKSQPKNSPPCSRCGSMSFERRSLDYEEEFDTGQPGRFDGLLPVAGVLAVVVVGFVLLGTGVVSLPGQGPPTVDDPPGFADAAGGVGFDTAEERMLAAFNEERDAAGEPSLRSDDTLTAMATFWNQRAVTDDYEDREVAGSLGEFDATCAEGPTIYSPYTSERTTGTVADYDSAEELAAALASPLRSSPEGREMLLDADGRVGIDIHAGPDGVVYVTTVVC</sequence>
<evidence type="ECO:0000313" key="2">
    <source>
        <dbReference type="EMBL" id="MFD1512373.1"/>
    </source>
</evidence>
<keyword evidence="1" id="KW-1133">Transmembrane helix</keyword>
<evidence type="ECO:0008006" key="4">
    <source>
        <dbReference type="Google" id="ProtNLM"/>
    </source>
</evidence>
<protein>
    <recommendedName>
        <fullName evidence="4">Zinc ribbon domain-containing protein</fullName>
    </recommendedName>
</protein>
<keyword evidence="1" id="KW-0472">Membrane</keyword>
<dbReference type="Proteomes" id="UP001597187">
    <property type="component" value="Unassembled WGS sequence"/>
</dbReference>
<accession>A0ABD6ASZ5</accession>